<comment type="caution">
    <text evidence="3">The sequence shown here is derived from an EMBL/GenBank/DDBJ whole genome shotgun (WGS) entry which is preliminary data.</text>
</comment>
<dbReference type="EMBL" id="JAOQJU010000011">
    <property type="protein sequence ID" value="MCU6686899.1"/>
    <property type="molecule type" value="Genomic_DNA"/>
</dbReference>
<evidence type="ECO:0000313" key="3">
    <source>
        <dbReference type="EMBL" id="MCU6686899.1"/>
    </source>
</evidence>
<evidence type="ECO:0000256" key="2">
    <source>
        <dbReference type="SAM" id="Phobius"/>
    </source>
</evidence>
<feature type="compositionally biased region" description="Acidic residues" evidence="1">
    <location>
        <begin position="253"/>
        <end position="263"/>
    </location>
</feature>
<keyword evidence="2" id="KW-0472">Membrane</keyword>
<feature type="transmembrane region" description="Helical" evidence="2">
    <location>
        <begin position="12"/>
        <end position="32"/>
    </location>
</feature>
<organism evidence="3 4">
    <name type="scientific">Dorea acetigenes</name>
    <dbReference type="NCBI Taxonomy" id="2981787"/>
    <lineage>
        <taxon>Bacteria</taxon>
        <taxon>Bacillati</taxon>
        <taxon>Bacillota</taxon>
        <taxon>Clostridia</taxon>
        <taxon>Lachnospirales</taxon>
        <taxon>Lachnospiraceae</taxon>
        <taxon>Dorea</taxon>
    </lineage>
</organism>
<keyword evidence="2" id="KW-1133">Transmembrane helix</keyword>
<sequence>MKTEKNRRRKKILVLAGSVICVAVLVIVWKMAGRKDTETAGSSDKPEVTMTVDLFPGFEGEEAEKVLEGDLSNPEVLLEYAGSYAGVFYEDGGDQEKEDVFSLILTNIAEDTLEVMQLWIEDEKGETYHFQVSALPSGGTVLAQELEGKTFRKDAEYKVVGDNFGFLETDTELSVLDTEEKDGKIYVTNQGENTVNGVQIIYKNWLGGYAYPGGIAYRISLGEIPAGETQEITSEHYKDGASKITGMKKTQEPEGEENGESTD</sequence>
<dbReference type="RefSeq" id="WP_158370300.1">
    <property type="nucleotide sequence ID" value="NZ_JAOQJU010000011.1"/>
</dbReference>
<gene>
    <name evidence="3" type="ORF">OCV99_10135</name>
</gene>
<protein>
    <submittedName>
        <fullName evidence="3">Uncharacterized protein</fullName>
    </submittedName>
</protein>
<keyword evidence="4" id="KW-1185">Reference proteome</keyword>
<evidence type="ECO:0000313" key="4">
    <source>
        <dbReference type="Proteomes" id="UP001652431"/>
    </source>
</evidence>
<name>A0ABT2RP26_9FIRM</name>
<feature type="region of interest" description="Disordered" evidence="1">
    <location>
        <begin position="231"/>
        <end position="263"/>
    </location>
</feature>
<accession>A0ABT2RP26</accession>
<reference evidence="3 4" key="1">
    <citation type="journal article" date="2021" name="ISME Commun">
        <title>Automated analysis of genomic sequences facilitates high-throughput and comprehensive description of bacteria.</title>
        <authorList>
            <person name="Hitch T.C.A."/>
        </authorList>
    </citation>
    <scope>NUCLEOTIDE SEQUENCE [LARGE SCALE GENOMIC DNA]</scope>
    <source>
        <strain evidence="3 4">Sanger_03</strain>
    </source>
</reference>
<dbReference type="Proteomes" id="UP001652431">
    <property type="component" value="Unassembled WGS sequence"/>
</dbReference>
<proteinExistence type="predicted"/>
<keyword evidence="2" id="KW-0812">Transmembrane</keyword>
<evidence type="ECO:0000256" key="1">
    <source>
        <dbReference type="SAM" id="MobiDB-lite"/>
    </source>
</evidence>